<evidence type="ECO:0000256" key="1">
    <source>
        <dbReference type="ARBA" id="ARBA00038101"/>
    </source>
</evidence>
<dbReference type="SMART" id="SM00671">
    <property type="entry name" value="SEL1"/>
    <property type="match status" value="17"/>
</dbReference>
<feature type="compositionally biased region" description="Basic residues" evidence="2">
    <location>
        <begin position="1176"/>
        <end position="1187"/>
    </location>
</feature>
<proteinExistence type="inferred from homology"/>
<reference evidence="4" key="1">
    <citation type="submission" date="2021-01" db="EMBL/GenBank/DDBJ databases">
        <authorList>
            <person name="Corre E."/>
            <person name="Pelletier E."/>
            <person name="Niang G."/>
            <person name="Scheremetjew M."/>
            <person name="Finn R."/>
            <person name="Kale V."/>
            <person name="Holt S."/>
            <person name="Cochrane G."/>
            <person name="Meng A."/>
            <person name="Brown T."/>
            <person name="Cohen L."/>
        </authorList>
    </citation>
    <scope>NUCLEOTIDE SEQUENCE</scope>
    <source>
        <strain evidence="4">NIES-2562</strain>
    </source>
</reference>
<keyword evidence="3" id="KW-1133">Transmembrane helix</keyword>
<dbReference type="Pfam" id="PF08238">
    <property type="entry name" value="Sel1"/>
    <property type="match status" value="19"/>
</dbReference>
<dbReference type="PANTHER" id="PTHR11102">
    <property type="entry name" value="SEL-1-LIKE PROTEIN"/>
    <property type="match status" value="1"/>
</dbReference>
<dbReference type="InterPro" id="IPR011990">
    <property type="entry name" value="TPR-like_helical_dom_sf"/>
</dbReference>
<dbReference type="InterPro" id="IPR050767">
    <property type="entry name" value="Sel1_AlgK"/>
</dbReference>
<dbReference type="SUPFAM" id="SSF81901">
    <property type="entry name" value="HCP-like"/>
    <property type="match status" value="6"/>
</dbReference>
<protein>
    <submittedName>
        <fullName evidence="4">Uncharacterized protein</fullName>
    </submittedName>
</protein>
<feature type="transmembrane region" description="Helical" evidence="3">
    <location>
        <begin position="1195"/>
        <end position="1216"/>
    </location>
</feature>
<dbReference type="Gene3D" id="1.25.40.10">
    <property type="entry name" value="Tetratricopeptide repeat domain"/>
    <property type="match status" value="3"/>
</dbReference>
<evidence type="ECO:0000256" key="3">
    <source>
        <dbReference type="SAM" id="Phobius"/>
    </source>
</evidence>
<organism evidence="4">
    <name type="scientific">Palpitomonas bilix</name>
    <dbReference type="NCBI Taxonomy" id="652834"/>
    <lineage>
        <taxon>Eukaryota</taxon>
        <taxon>Eukaryota incertae sedis</taxon>
    </lineage>
</organism>
<dbReference type="EMBL" id="HBIB01001146">
    <property type="protein sequence ID" value="CAE0238632.1"/>
    <property type="molecule type" value="Transcribed_RNA"/>
</dbReference>
<evidence type="ECO:0000313" key="4">
    <source>
        <dbReference type="EMBL" id="CAE0238632.1"/>
    </source>
</evidence>
<sequence length="1284" mass="143783">MFLSLSSFSKHKVEFWERTIQSLNKYRKKSCMSTCAAHPNVENPSWASLGEKGSRETVHASQEAQGAGLLQEQQHATPAWEEGTENTFSVSELQSLKCNPADLESIQNGYRRGDVVAGYTLARYHQEHLYVTEDQLPLDEEIFRAQSSVHAGSKGWCHEMSFSHFECSNKSVAVRCYENGINEEEDEVSMTRLAVCCLNGNGIQRDANRAMSLLFRAAQKGYPEAFVRLGKVFYFGCPPMVTPDAKKAFILFEKAAEQGDLEAMIMVGECCERGKGAERDIDRALAYFKQASEHGHLEATYRYANCLYVHGSKCKRNEKCRTEREREALSWFRKAANRQHSLAICRVGEFHQWGTGGLQRSGTEAVQWYERACPTDTTGTAQCNLANCYETGEGVEHDVNKANEYYTEAIAKGNIRALTIYKFKQLFERNFLMRFLFRLFFNTYLLPPRPSQTLLSGRARFLVGMLGTSTHHLFTSVLYFMVGGLVDDITDEEVLHKLNHVADKDNNMFAMYLVAFCYQFGHGGTRNERMASLCYKILHTTHQVEREKKGTTQGNKGDNLSYLCYLLGMFALKDDTTSETHRMQNAVQWFARGAEEGDAQSMFRLGEHYLEGKGVEKDETQAVALFKKAALKGEPNAMRSLGICYCNGTGGVEKNEEEAVTFFRKAIDHGARDAWAFLGKCYENGNIIHPFGVDEKQLIEETYQKGVERGESGSMVNLGIYIWKNHGPILSEGDAERVFSLFSRAAGVGNTEGLRCLGKCYAEGIGVQRDEAHAGTLISQAAEEGSVAALCTMGEYCLKGTLGIPKDERGGVEYFRRAASMCDAEACFQLGLCCEHGRGTDRDLNEAIRWYEQAGMRNHAEAAFRLGVCYETGQQGQQDVQKAFRWYMKAVTDNPHFPEALYKLGLCCEKGWGTDVDLDLAVDLFRRAANEQFALGMFKLGVCYRDGKGVEKNEKLATEWFRRAGGQGHAPSLLNLGVLFREGRGIDRDDEKGAGLYREAAERGLAEGKFNLGICYQYGLGVQQDDVTAARWFQEAVDQGHAGAMNALGVCYCTGKGVERDEEKGLSLFQRSADLGHPVGKRCLESIQVSQASLSVCQKRKTPCEHIVVVRKGETFFLVLLFSSLLFLLRRGECADGTREEIAFLFLTKMLDDAEESSSGSLEEKNKESESFSVRKPSHSHGTGRRRRRHHETSILLVLVFLVFFASFSWCPSLFLRAHLSHCVSDRRRSWVRRIGPAFLTPPPRSLPSTDSSASDAVSIASVTSHMSEWSILENGDNFLCMRS</sequence>
<evidence type="ECO:0000256" key="2">
    <source>
        <dbReference type="SAM" id="MobiDB-lite"/>
    </source>
</evidence>
<keyword evidence="3" id="KW-0812">Transmembrane</keyword>
<keyword evidence="3" id="KW-0472">Membrane</keyword>
<accession>A0A7S3CVF5</accession>
<dbReference type="InterPro" id="IPR006597">
    <property type="entry name" value="Sel1-like"/>
</dbReference>
<dbReference type="PANTHER" id="PTHR11102:SF160">
    <property type="entry name" value="ERAD-ASSOCIATED E3 UBIQUITIN-PROTEIN LIGASE COMPONENT HRD3"/>
    <property type="match status" value="1"/>
</dbReference>
<feature type="region of interest" description="Disordered" evidence="2">
    <location>
        <begin position="51"/>
        <end position="84"/>
    </location>
</feature>
<feature type="region of interest" description="Disordered" evidence="2">
    <location>
        <begin position="1157"/>
        <end position="1187"/>
    </location>
</feature>
<gene>
    <name evidence="4" type="ORF">PBIL07802_LOCUS775</name>
</gene>
<name>A0A7S3CVF5_9EUKA</name>
<comment type="similarity">
    <text evidence="1">Belongs to the sel-1 family.</text>
</comment>
<feature type="transmembrane region" description="Helical" evidence="3">
    <location>
        <begin position="1109"/>
        <end position="1129"/>
    </location>
</feature>